<dbReference type="InterPro" id="IPR001845">
    <property type="entry name" value="HTH_ArsR_DNA-bd_dom"/>
</dbReference>
<evidence type="ECO:0000256" key="3">
    <source>
        <dbReference type="ARBA" id="ARBA00023163"/>
    </source>
</evidence>
<dbReference type="EMBL" id="SDMK01000003">
    <property type="protein sequence ID" value="RXS94470.1"/>
    <property type="molecule type" value="Genomic_DNA"/>
</dbReference>
<dbReference type="Pfam" id="PF01022">
    <property type="entry name" value="HTH_5"/>
    <property type="match status" value="1"/>
</dbReference>
<dbReference type="OrthoDB" id="9798835at2"/>
<dbReference type="GO" id="GO:0003677">
    <property type="term" value="F:DNA binding"/>
    <property type="evidence" value="ECO:0007669"/>
    <property type="project" value="UniProtKB-KW"/>
</dbReference>
<evidence type="ECO:0000256" key="2">
    <source>
        <dbReference type="ARBA" id="ARBA00023125"/>
    </source>
</evidence>
<dbReference type="InterPro" id="IPR051081">
    <property type="entry name" value="HTH_MetalResp_TranReg"/>
</dbReference>
<keyword evidence="2" id="KW-0238">DNA-binding</keyword>
<evidence type="ECO:0000313" key="6">
    <source>
        <dbReference type="Proteomes" id="UP000290253"/>
    </source>
</evidence>
<dbReference type="PANTHER" id="PTHR33154:SF12">
    <property type="entry name" value="TRANSCRIPTIONAL REGULATORY PROTEIN"/>
    <property type="match status" value="1"/>
</dbReference>
<dbReference type="RefSeq" id="WP_129209207.1">
    <property type="nucleotide sequence ID" value="NZ_BMGU01000005.1"/>
</dbReference>
<dbReference type="AlphaFoldDB" id="A0A4Q1SCE0"/>
<comment type="caution">
    <text evidence="5">The sequence shown here is derived from an EMBL/GenBank/DDBJ whole genome shotgun (WGS) entry which is preliminary data.</text>
</comment>
<gene>
    <name evidence="5" type="ORF">ESZ00_15485</name>
</gene>
<accession>A0A4Q1SCE0</accession>
<sequence length="100" mass="11144">MPTKQAEPKKSDLQLTAVLYALSDETRLQIVKSLVKTEEIACGYFDIDMPKSSLSHHFRVLRNAGVITSRKEGTALMNRLRKADLDERFPGLLKSILGAA</sequence>
<dbReference type="PROSITE" id="PS50987">
    <property type="entry name" value="HTH_ARSR_2"/>
    <property type="match status" value="1"/>
</dbReference>
<organism evidence="5 6">
    <name type="scientific">Silvibacterium dinghuense</name>
    <dbReference type="NCBI Taxonomy" id="1560006"/>
    <lineage>
        <taxon>Bacteria</taxon>
        <taxon>Pseudomonadati</taxon>
        <taxon>Acidobacteriota</taxon>
        <taxon>Terriglobia</taxon>
        <taxon>Terriglobales</taxon>
        <taxon>Acidobacteriaceae</taxon>
        <taxon>Silvibacterium</taxon>
    </lineage>
</organism>
<dbReference type="GO" id="GO:0003700">
    <property type="term" value="F:DNA-binding transcription factor activity"/>
    <property type="evidence" value="ECO:0007669"/>
    <property type="project" value="InterPro"/>
</dbReference>
<reference evidence="5 6" key="1">
    <citation type="journal article" date="2016" name="Int. J. Syst. Evol. Microbiol.">
        <title>Acidipila dinghuensis sp. nov., an acidobacterium isolated from forest soil.</title>
        <authorList>
            <person name="Jiang Y.W."/>
            <person name="Wang J."/>
            <person name="Chen M.H."/>
            <person name="Lv Y.Y."/>
            <person name="Qiu L.H."/>
        </authorList>
    </citation>
    <scope>NUCLEOTIDE SEQUENCE [LARGE SCALE GENOMIC DNA]</scope>
    <source>
        <strain evidence="5 6">DHOF10</strain>
    </source>
</reference>
<protein>
    <submittedName>
        <fullName evidence="5">Transcriptional regulator</fullName>
    </submittedName>
</protein>
<dbReference type="Gene3D" id="1.10.10.10">
    <property type="entry name" value="Winged helix-like DNA-binding domain superfamily/Winged helix DNA-binding domain"/>
    <property type="match status" value="1"/>
</dbReference>
<evidence type="ECO:0000256" key="1">
    <source>
        <dbReference type="ARBA" id="ARBA00023015"/>
    </source>
</evidence>
<dbReference type="PRINTS" id="PR00778">
    <property type="entry name" value="HTHARSR"/>
</dbReference>
<evidence type="ECO:0000313" key="5">
    <source>
        <dbReference type="EMBL" id="RXS94470.1"/>
    </source>
</evidence>
<keyword evidence="3" id="KW-0804">Transcription</keyword>
<dbReference type="Proteomes" id="UP000290253">
    <property type="component" value="Unassembled WGS sequence"/>
</dbReference>
<name>A0A4Q1SCE0_9BACT</name>
<evidence type="ECO:0000259" key="4">
    <source>
        <dbReference type="PROSITE" id="PS50987"/>
    </source>
</evidence>
<dbReference type="PANTHER" id="PTHR33154">
    <property type="entry name" value="TRANSCRIPTIONAL REGULATOR, ARSR FAMILY"/>
    <property type="match status" value="1"/>
</dbReference>
<dbReference type="InterPro" id="IPR036388">
    <property type="entry name" value="WH-like_DNA-bd_sf"/>
</dbReference>
<dbReference type="InterPro" id="IPR011991">
    <property type="entry name" value="ArsR-like_HTH"/>
</dbReference>
<dbReference type="CDD" id="cd00090">
    <property type="entry name" value="HTH_ARSR"/>
    <property type="match status" value="1"/>
</dbReference>
<dbReference type="InterPro" id="IPR036390">
    <property type="entry name" value="WH_DNA-bd_sf"/>
</dbReference>
<keyword evidence="1" id="KW-0805">Transcription regulation</keyword>
<dbReference type="SUPFAM" id="SSF46785">
    <property type="entry name" value="Winged helix' DNA-binding domain"/>
    <property type="match status" value="1"/>
</dbReference>
<dbReference type="SMART" id="SM00418">
    <property type="entry name" value="HTH_ARSR"/>
    <property type="match status" value="1"/>
</dbReference>
<proteinExistence type="predicted"/>
<keyword evidence="6" id="KW-1185">Reference proteome</keyword>
<feature type="domain" description="HTH arsR-type" evidence="4">
    <location>
        <begin position="7"/>
        <end position="100"/>
    </location>
</feature>